<sequence length="113" mass="13265">MVLHKYDRHLKINQDLKQAKEDDSECFGVADHYRVDYNLTWRTLVNQKVALIFANKRPMAHGLLFFKPDAGEEMRQALEDPAIPKKRPNQKSESDPLHRFMFLSLLGFLGWHT</sequence>
<keyword evidence="2" id="KW-1185">Reference proteome</keyword>
<accession>A0A4U5M0P9</accession>
<dbReference type="AlphaFoldDB" id="A0A4U5M0P9"/>
<evidence type="ECO:0000313" key="2">
    <source>
        <dbReference type="Proteomes" id="UP000298663"/>
    </source>
</evidence>
<name>A0A4U5M0P9_STECR</name>
<reference evidence="1 2" key="2">
    <citation type="journal article" date="2019" name="G3 (Bethesda)">
        <title>Hybrid Assembly of the Genome of the Entomopathogenic Nematode Steinernema carpocapsae Identifies the X-Chromosome.</title>
        <authorList>
            <person name="Serra L."/>
            <person name="Macchietto M."/>
            <person name="Macias-Munoz A."/>
            <person name="McGill C.J."/>
            <person name="Rodriguez I.M."/>
            <person name="Rodriguez B."/>
            <person name="Murad R."/>
            <person name="Mortazavi A."/>
        </authorList>
    </citation>
    <scope>NUCLEOTIDE SEQUENCE [LARGE SCALE GENOMIC DNA]</scope>
    <source>
        <strain evidence="1 2">ALL</strain>
    </source>
</reference>
<proteinExistence type="predicted"/>
<dbReference type="EMBL" id="AZBU02000010">
    <property type="protein sequence ID" value="TKR62229.1"/>
    <property type="molecule type" value="Genomic_DNA"/>
</dbReference>
<dbReference type="Proteomes" id="UP000298663">
    <property type="component" value="Unassembled WGS sequence"/>
</dbReference>
<reference evidence="1 2" key="1">
    <citation type="journal article" date="2015" name="Genome Biol.">
        <title>Comparative genomics of Steinernema reveals deeply conserved gene regulatory networks.</title>
        <authorList>
            <person name="Dillman A.R."/>
            <person name="Macchietto M."/>
            <person name="Porter C.F."/>
            <person name="Rogers A."/>
            <person name="Williams B."/>
            <person name="Antoshechkin I."/>
            <person name="Lee M.M."/>
            <person name="Goodwin Z."/>
            <person name="Lu X."/>
            <person name="Lewis E.E."/>
            <person name="Goodrich-Blair H."/>
            <person name="Stock S.P."/>
            <person name="Adams B.J."/>
            <person name="Sternberg P.W."/>
            <person name="Mortazavi A."/>
        </authorList>
    </citation>
    <scope>NUCLEOTIDE SEQUENCE [LARGE SCALE GENOMIC DNA]</scope>
    <source>
        <strain evidence="1 2">ALL</strain>
    </source>
</reference>
<gene>
    <name evidence="1" type="ORF">L596_026218</name>
</gene>
<evidence type="ECO:0000313" key="1">
    <source>
        <dbReference type="EMBL" id="TKR62229.1"/>
    </source>
</evidence>
<comment type="caution">
    <text evidence="1">The sequence shown here is derived from an EMBL/GenBank/DDBJ whole genome shotgun (WGS) entry which is preliminary data.</text>
</comment>
<organism evidence="1 2">
    <name type="scientific">Steinernema carpocapsae</name>
    <name type="common">Entomopathogenic nematode</name>
    <dbReference type="NCBI Taxonomy" id="34508"/>
    <lineage>
        <taxon>Eukaryota</taxon>
        <taxon>Metazoa</taxon>
        <taxon>Ecdysozoa</taxon>
        <taxon>Nematoda</taxon>
        <taxon>Chromadorea</taxon>
        <taxon>Rhabditida</taxon>
        <taxon>Tylenchina</taxon>
        <taxon>Panagrolaimomorpha</taxon>
        <taxon>Strongyloidoidea</taxon>
        <taxon>Steinernematidae</taxon>
        <taxon>Steinernema</taxon>
    </lineage>
</organism>
<protein>
    <submittedName>
        <fullName evidence="1">Uncharacterized protein</fullName>
    </submittedName>
</protein>